<reference evidence="3" key="1">
    <citation type="submission" date="2015-12" db="EMBL/GenBank/DDBJ databases">
        <authorList>
            <person name="Lauer A."/>
            <person name="Humrighouse B."/>
            <person name="Loparev V."/>
            <person name="Shewmaker P.L."/>
            <person name="Whitney A.M."/>
            <person name="McLaughlin R.W."/>
        </authorList>
    </citation>
    <scope>NUCLEOTIDE SEQUENCE [LARGE SCALE GENOMIC DNA]</scope>
    <source>
        <strain evidence="3">LMG 26678</strain>
    </source>
</reference>
<feature type="coiled-coil region" evidence="1">
    <location>
        <begin position="76"/>
        <end position="103"/>
    </location>
</feature>
<dbReference type="AlphaFoldDB" id="A0A0U2VYU0"/>
<keyword evidence="1" id="KW-0175">Coiled coil</keyword>
<keyword evidence="3" id="KW-1185">Reference proteome</keyword>
<accession>A0A0U2VYU0</accession>
<proteinExistence type="predicted"/>
<protein>
    <submittedName>
        <fullName evidence="2">Uncharacterized protein</fullName>
    </submittedName>
</protein>
<dbReference type="EMBL" id="CP013655">
    <property type="protein sequence ID" value="ALS38452.1"/>
    <property type="molecule type" value="Genomic_DNA"/>
</dbReference>
<gene>
    <name evidence="2" type="ORF">ATZ35_15240</name>
</gene>
<dbReference type="Proteomes" id="UP000067523">
    <property type="component" value="Chromosome"/>
</dbReference>
<dbReference type="KEGG" id="erx:ATZ35_15240"/>
<evidence type="ECO:0000313" key="2">
    <source>
        <dbReference type="EMBL" id="ALS38452.1"/>
    </source>
</evidence>
<organism evidence="2 3">
    <name type="scientific">Enterococcus rotai</name>
    <dbReference type="NCBI Taxonomy" id="118060"/>
    <lineage>
        <taxon>Bacteria</taxon>
        <taxon>Bacillati</taxon>
        <taxon>Bacillota</taxon>
        <taxon>Bacilli</taxon>
        <taxon>Lactobacillales</taxon>
        <taxon>Enterococcaceae</taxon>
        <taxon>Enterococcus</taxon>
    </lineage>
</organism>
<evidence type="ECO:0000256" key="1">
    <source>
        <dbReference type="SAM" id="Coils"/>
    </source>
</evidence>
<evidence type="ECO:0000313" key="3">
    <source>
        <dbReference type="Proteomes" id="UP000067523"/>
    </source>
</evidence>
<sequence length="103" mass="12258">MLEKEKTTLLTQNKQPIKQVSYQDMYAMKDTLEQLESWTEILMVVDKHFANRKLPLDKKKIAKDYYSISQIFGSFMDDFSTCIDRLETQLDQLMKKEKVKITQ</sequence>
<name>A0A0U2VYU0_9ENTE</name>